<comment type="catalytic activity">
    <reaction evidence="12 13">
        <text>L-threonine + hydrogencarbonate + ATP = L-threonylcarbamoyladenylate + diphosphate + H2O</text>
        <dbReference type="Rhea" id="RHEA:36407"/>
        <dbReference type="ChEBI" id="CHEBI:15377"/>
        <dbReference type="ChEBI" id="CHEBI:17544"/>
        <dbReference type="ChEBI" id="CHEBI:30616"/>
        <dbReference type="ChEBI" id="CHEBI:33019"/>
        <dbReference type="ChEBI" id="CHEBI:57926"/>
        <dbReference type="ChEBI" id="CHEBI:73682"/>
        <dbReference type="EC" id="2.7.7.87"/>
    </reaction>
</comment>
<comment type="subcellular location">
    <subcellularLocation>
        <location evidence="1 13">Cytoplasm</location>
    </subcellularLocation>
</comment>
<evidence type="ECO:0000259" key="15">
    <source>
        <dbReference type="PROSITE" id="PS51163"/>
    </source>
</evidence>
<keyword evidence="9 13" id="KW-0547">Nucleotide-binding</keyword>
<dbReference type="GO" id="GO:0006450">
    <property type="term" value="P:regulation of translational fidelity"/>
    <property type="evidence" value="ECO:0007669"/>
    <property type="project" value="TreeGrafter"/>
</dbReference>
<dbReference type="InterPro" id="IPR006070">
    <property type="entry name" value="Sua5-like_dom"/>
</dbReference>
<feature type="binding site" evidence="14">
    <location>
        <position position="140"/>
    </location>
    <ligand>
        <name>ATP</name>
        <dbReference type="ChEBI" id="CHEBI:30616"/>
    </ligand>
</feature>
<feature type="binding site" evidence="14">
    <location>
        <position position="138"/>
    </location>
    <ligand>
        <name>L-threonine</name>
        <dbReference type="ChEBI" id="CHEBI:57926"/>
    </ligand>
</feature>
<keyword evidence="17" id="KW-1185">Reference proteome</keyword>
<evidence type="ECO:0000256" key="3">
    <source>
        <dbReference type="ARBA" id="ARBA00012584"/>
    </source>
</evidence>
<evidence type="ECO:0000256" key="8">
    <source>
        <dbReference type="ARBA" id="ARBA00022695"/>
    </source>
</evidence>
<evidence type="ECO:0000256" key="12">
    <source>
        <dbReference type="ARBA" id="ARBA00048366"/>
    </source>
</evidence>
<comment type="similarity">
    <text evidence="2 13">Belongs to the SUA5 family.</text>
</comment>
<proteinExistence type="inferred from homology"/>
<accession>A0A3S3MR74</accession>
<feature type="domain" description="YrdC-like" evidence="15">
    <location>
        <begin position="9"/>
        <end position="194"/>
    </location>
</feature>
<evidence type="ECO:0000256" key="14">
    <source>
        <dbReference type="PIRSR" id="PIRSR004930-1"/>
    </source>
</evidence>
<dbReference type="PROSITE" id="PS51163">
    <property type="entry name" value="YRDC"/>
    <property type="match status" value="1"/>
</dbReference>
<evidence type="ECO:0000256" key="5">
    <source>
        <dbReference type="ARBA" id="ARBA00022490"/>
    </source>
</evidence>
<keyword evidence="7 13" id="KW-0819">tRNA processing</keyword>
<dbReference type="Gene3D" id="3.40.50.11030">
    <property type="entry name" value="Threonylcarbamoyl-AMP synthase, C-terminal domain"/>
    <property type="match status" value="1"/>
</dbReference>
<sequence length="316" mass="31773">MTERLAADATGIARAAELLAAGDLVAFPTETVYGLGGDARSGEAVARIYAAKGRPRFNPLIVHVPDLAAAERVALFPDRARALAAAFWPGPLTLVLPLRPEAGISDLVSAGLDTVAVRMPAHPVARALLAAFGGPVAAPSANPSGKVSPTTAEHVLEGLDGRIAAVVDGGPCAVGLESTILMLDPPTLLRPGGLPAEALEAALGCALPTGGDAAKPNAPGQLKSHYAPGAAVRLNATEKRPGEVFLGFGPGPAADLTLSASGDLIEAAARLFGALRAADRLAQARGAATIAVAPIPDTGLGRAINDRLQRAAAPRS</sequence>
<feature type="binding site" evidence="14">
    <location>
        <position position="63"/>
    </location>
    <ligand>
        <name>ATP</name>
        <dbReference type="ChEBI" id="CHEBI:30616"/>
    </ligand>
</feature>
<feature type="binding site" evidence="14">
    <location>
        <position position="148"/>
    </location>
    <ligand>
        <name>ATP</name>
        <dbReference type="ChEBI" id="CHEBI:30616"/>
    </ligand>
</feature>
<evidence type="ECO:0000256" key="2">
    <source>
        <dbReference type="ARBA" id="ARBA00007663"/>
    </source>
</evidence>
<evidence type="ECO:0000256" key="4">
    <source>
        <dbReference type="ARBA" id="ARBA00015492"/>
    </source>
</evidence>
<organism evidence="16 17">
    <name type="scientific">Paenirhodobacter huangdaonensis</name>
    <dbReference type="NCBI Taxonomy" id="2501515"/>
    <lineage>
        <taxon>Bacteria</taxon>
        <taxon>Pseudomonadati</taxon>
        <taxon>Pseudomonadota</taxon>
        <taxon>Alphaproteobacteria</taxon>
        <taxon>Rhodobacterales</taxon>
        <taxon>Rhodobacter group</taxon>
        <taxon>Paenirhodobacter</taxon>
    </lineage>
</organism>
<dbReference type="GO" id="GO:0005737">
    <property type="term" value="C:cytoplasm"/>
    <property type="evidence" value="ECO:0007669"/>
    <property type="project" value="UniProtKB-SubCell"/>
</dbReference>
<dbReference type="AlphaFoldDB" id="A0A3S3MR74"/>
<dbReference type="GO" id="GO:0061710">
    <property type="term" value="F:L-threonylcarbamoyladenylate synthase"/>
    <property type="evidence" value="ECO:0007669"/>
    <property type="project" value="UniProtKB-EC"/>
</dbReference>
<feature type="binding site" evidence="14">
    <location>
        <position position="114"/>
    </location>
    <ligand>
        <name>ATP</name>
        <dbReference type="ChEBI" id="CHEBI:30616"/>
    </ligand>
</feature>
<dbReference type="InterPro" id="IPR050156">
    <property type="entry name" value="TC-AMP_synthase_SUA5"/>
</dbReference>
<evidence type="ECO:0000256" key="11">
    <source>
        <dbReference type="ARBA" id="ARBA00029774"/>
    </source>
</evidence>
<feature type="binding site" evidence="14">
    <location>
        <position position="226"/>
    </location>
    <ligand>
        <name>ATP</name>
        <dbReference type="ChEBI" id="CHEBI:30616"/>
    </ligand>
</feature>
<dbReference type="PANTHER" id="PTHR17490:SF16">
    <property type="entry name" value="THREONYLCARBAMOYL-AMP SYNTHASE"/>
    <property type="match status" value="1"/>
</dbReference>
<dbReference type="RefSeq" id="WP_128155665.1">
    <property type="nucleotide sequence ID" value="NZ_JBHSOM010000009.1"/>
</dbReference>
<feature type="binding site" evidence="14">
    <location>
        <position position="118"/>
    </location>
    <ligand>
        <name>ATP</name>
        <dbReference type="ChEBI" id="CHEBI:30616"/>
    </ligand>
</feature>
<keyword evidence="8 13" id="KW-0548">Nucleotidyltransferase</keyword>
<evidence type="ECO:0000313" key="17">
    <source>
        <dbReference type="Proteomes" id="UP000288071"/>
    </source>
</evidence>
<protein>
    <recommendedName>
        <fullName evidence="4 13">Threonylcarbamoyl-AMP synthase</fullName>
        <shortName evidence="13">TC-AMP synthase</shortName>
        <ecNumber evidence="3 13">2.7.7.87</ecNumber>
    </recommendedName>
    <alternativeName>
        <fullName evidence="11 13">L-threonylcarbamoyladenylate synthase</fullName>
    </alternativeName>
</protein>
<dbReference type="InterPro" id="IPR010923">
    <property type="entry name" value="T(6)A37_SUA5"/>
</dbReference>
<dbReference type="InterPro" id="IPR017945">
    <property type="entry name" value="DHBP_synth_RibB-like_a/b_dom"/>
</dbReference>
<dbReference type="InterPro" id="IPR038385">
    <property type="entry name" value="Sua5/YwlC_C"/>
</dbReference>
<dbReference type="GO" id="GO:0003725">
    <property type="term" value="F:double-stranded RNA binding"/>
    <property type="evidence" value="ECO:0007669"/>
    <property type="project" value="UniProtKB-UniRule"/>
</dbReference>
<reference evidence="17" key="2">
    <citation type="submission" date="2019-01" db="EMBL/GenBank/DDBJ databases">
        <title>Sinorhodobacter populi sp. nov. isolated from the symptomatic bark tissue of Populus euramericana canker.</title>
        <authorList>
            <person name="Li Y."/>
        </authorList>
    </citation>
    <scope>NUCLEOTIDE SEQUENCE [LARGE SCALE GENOMIC DNA]</scope>
    <source>
        <strain evidence="17">CGMCC 1.12963</strain>
    </source>
</reference>
<comment type="function">
    <text evidence="13">Required for the formation of a threonylcarbamoyl group on adenosine at position 37 (t(6)A37) in tRNAs that read codons beginning with adenine.</text>
</comment>
<evidence type="ECO:0000313" key="16">
    <source>
        <dbReference type="EMBL" id="RWR53403.1"/>
    </source>
</evidence>
<dbReference type="PIRSF" id="PIRSF004930">
    <property type="entry name" value="Tln_factor_SUA5"/>
    <property type="match status" value="1"/>
</dbReference>
<dbReference type="SUPFAM" id="SSF55821">
    <property type="entry name" value="YrdC/RibB"/>
    <property type="match status" value="1"/>
</dbReference>
<dbReference type="EC" id="2.7.7.87" evidence="3 13"/>
<feature type="binding site" evidence="14">
    <location>
        <position position="31"/>
    </location>
    <ligand>
        <name>L-threonine</name>
        <dbReference type="ChEBI" id="CHEBI:57926"/>
    </ligand>
</feature>
<comment type="caution">
    <text evidence="16">The sequence shown here is derived from an EMBL/GenBank/DDBJ whole genome shotgun (WGS) entry which is preliminary data.</text>
</comment>
<reference evidence="16 17" key="1">
    <citation type="submission" date="2019-01" db="EMBL/GenBank/DDBJ databases">
        <title>Sinorhodobacter populi sp. nov. isolated from the symptomatic bark tissue of Populus euramericana canker.</title>
        <authorList>
            <person name="Xu G."/>
        </authorList>
    </citation>
    <scope>NUCLEOTIDE SEQUENCE [LARGE SCALE GENOMIC DNA]</scope>
    <source>
        <strain evidence="16 17">CGMCC 1.12963</strain>
    </source>
</reference>
<dbReference type="Pfam" id="PF01300">
    <property type="entry name" value="Sua5_yciO_yrdC"/>
    <property type="match status" value="1"/>
</dbReference>
<feature type="binding site" evidence="14">
    <location>
        <position position="178"/>
    </location>
    <ligand>
        <name>L-threonine</name>
        <dbReference type="ChEBI" id="CHEBI:57926"/>
    </ligand>
</feature>
<dbReference type="GO" id="GO:0000049">
    <property type="term" value="F:tRNA binding"/>
    <property type="evidence" value="ECO:0007669"/>
    <property type="project" value="TreeGrafter"/>
</dbReference>
<evidence type="ECO:0000256" key="9">
    <source>
        <dbReference type="ARBA" id="ARBA00022741"/>
    </source>
</evidence>
<feature type="binding site" evidence="14">
    <location>
        <position position="54"/>
    </location>
    <ligand>
        <name>ATP</name>
        <dbReference type="ChEBI" id="CHEBI:30616"/>
    </ligand>
</feature>
<dbReference type="InterPro" id="IPR005145">
    <property type="entry name" value="Sua5_C"/>
</dbReference>
<dbReference type="Gene3D" id="3.90.870.10">
    <property type="entry name" value="DHBP synthase"/>
    <property type="match status" value="1"/>
</dbReference>
<keyword evidence="5 13" id="KW-0963">Cytoplasm</keyword>
<dbReference type="FunFam" id="3.90.870.10:FF:000009">
    <property type="entry name" value="Threonylcarbamoyl-AMP synthase, putative"/>
    <property type="match status" value="1"/>
</dbReference>
<evidence type="ECO:0000256" key="7">
    <source>
        <dbReference type="ARBA" id="ARBA00022694"/>
    </source>
</evidence>
<gene>
    <name evidence="16" type="ORF">EOW66_06765</name>
</gene>
<keyword evidence="6 13" id="KW-0808">Transferase</keyword>
<evidence type="ECO:0000256" key="1">
    <source>
        <dbReference type="ARBA" id="ARBA00004496"/>
    </source>
</evidence>
<feature type="binding site" evidence="14">
    <location>
        <position position="58"/>
    </location>
    <ligand>
        <name>ATP</name>
        <dbReference type="ChEBI" id="CHEBI:30616"/>
    </ligand>
</feature>
<keyword evidence="10 13" id="KW-0067">ATP-binding</keyword>
<name>A0A3S3MR74_9RHOB</name>
<evidence type="ECO:0000256" key="6">
    <source>
        <dbReference type="ARBA" id="ARBA00022679"/>
    </source>
</evidence>
<evidence type="ECO:0000256" key="13">
    <source>
        <dbReference type="PIRNR" id="PIRNR004930"/>
    </source>
</evidence>
<dbReference type="NCBIfam" id="TIGR00057">
    <property type="entry name" value="L-threonylcarbamoyladenylate synthase"/>
    <property type="match status" value="1"/>
</dbReference>
<dbReference type="PANTHER" id="PTHR17490">
    <property type="entry name" value="SUA5"/>
    <property type="match status" value="1"/>
</dbReference>
<dbReference type="Pfam" id="PF03481">
    <property type="entry name" value="Sua5_C"/>
    <property type="match status" value="1"/>
</dbReference>
<dbReference type="Proteomes" id="UP000288071">
    <property type="component" value="Unassembled WGS sequence"/>
</dbReference>
<evidence type="ECO:0000256" key="10">
    <source>
        <dbReference type="ARBA" id="ARBA00022840"/>
    </source>
</evidence>
<dbReference type="GO" id="GO:0005524">
    <property type="term" value="F:ATP binding"/>
    <property type="evidence" value="ECO:0007669"/>
    <property type="project" value="UniProtKB-UniRule"/>
</dbReference>
<dbReference type="EMBL" id="SAVA01000003">
    <property type="protein sequence ID" value="RWR53403.1"/>
    <property type="molecule type" value="Genomic_DNA"/>
</dbReference>
<feature type="binding site" evidence="14">
    <location>
        <position position="190"/>
    </location>
    <ligand>
        <name>ATP</name>
        <dbReference type="ChEBI" id="CHEBI:30616"/>
    </ligand>
</feature>
<dbReference type="GO" id="GO:0008033">
    <property type="term" value="P:tRNA processing"/>
    <property type="evidence" value="ECO:0007669"/>
    <property type="project" value="UniProtKB-KW"/>
</dbReference>